<dbReference type="PANTHER" id="PTHR30213">
    <property type="entry name" value="INNER MEMBRANE PROTEIN YHJD"/>
    <property type="match status" value="1"/>
</dbReference>
<feature type="transmembrane region" description="Helical" evidence="6">
    <location>
        <begin position="121"/>
        <end position="141"/>
    </location>
</feature>
<keyword evidence="4 6" id="KW-1133">Transmembrane helix</keyword>
<feature type="transmembrane region" description="Helical" evidence="6">
    <location>
        <begin position="161"/>
        <end position="181"/>
    </location>
</feature>
<dbReference type="PANTHER" id="PTHR30213:SF0">
    <property type="entry name" value="UPF0761 MEMBRANE PROTEIN YIHY"/>
    <property type="match status" value="1"/>
</dbReference>
<feature type="transmembrane region" description="Helical" evidence="6">
    <location>
        <begin position="212"/>
        <end position="230"/>
    </location>
</feature>
<proteinExistence type="predicted"/>
<dbReference type="InterPro" id="IPR017039">
    <property type="entry name" value="Virul_fac_BrkB"/>
</dbReference>
<dbReference type="NCBIfam" id="TIGR00765">
    <property type="entry name" value="yihY_not_rbn"/>
    <property type="match status" value="1"/>
</dbReference>
<evidence type="ECO:0000256" key="2">
    <source>
        <dbReference type="ARBA" id="ARBA00022475"/>
    </source>
</evidence>
<accession>A0A6I6JL84</accession>
<gene>
    <name evidence="7" type="ORF">GM415_13260</name>
</gene>
<evidence type="ECO:0000256" key="3">
    <source>
        <dbReference type="ARBA" id="ARBA00022692"/>
    </source>
</evidence>
<keyword evidence="8" id="KW-1185">Reference proteome</keyword>
<reference evidence="7 8" key="1">
    <citation type="submission" date="2019-11" db="EMBL/GenBank/DDBJ databases">
        <authorList>
            <person name="Zheng R.K."/>
            <person name="Sun C.M."/>
        </authorList>
    </citation>
    <scope>NUCLEOTIDE SEQUENCE [LARGE SCALE GENOMIC DNA]</scope>
    <source>
        <strain evidence="7 8">SRB007</strain>
    </source>
</reference>
<dbReference type="Gene3D" id="1.10.10.10">
    <property type="entry name" value="Winged helix-like DNA-binding domain superfamily/Winged helix DNA-binding domain"/>
    <property type="match status" value="1"/>
</dbReference>
<evidence type="ECO:0000313" key="7">
    <source>
        <dbReference type="EMBL" id="QGY41052.1"/>
    </source>
</evidence>
<dbReference type="EMBL" id="CP046400">
    <property type="protein sequence ID" value="QGY41052.1"/>
    <property type="molecule type" value="Genomic_DNA"/>
</dbReference>
<name>A0A6I6JL84_9BACT</name>
<keyword evidence="3 6" id="KW-0812">Transmembrane</keyword>
<feature type="transmembrane region" description="Helical" evidence="6">
    <location>
        <begin position="59"/>
        <end position="80"/>
    </location>
</feature>
<feature type="transmembrane region" description="Helical" evidence="6">
    <location>
        <begin position="237"/>
        <end position="258"/>
    </location>
</feature>
<comment type="subcellular location">
    <subcellularLocation>
        <location evidence="1">Cell membrane</location>
        <topology evidence="1">Multi-pass membrane protein</topology>
    </subcellularLocation>
</comment>
<dbReference type="Proteomes" id="UP000428328">
    <property type="component" value="Chromosome"/>
</dbReference>
<sequence>MTPAKLAHTSREMKRHFSESIWVRNAPDTPVLVRLWRGACRLLYLIFFGFMQDQCISRAAALTFTTILSIVPFLAVAFSISKGFGLQNTDTMRVWVLRLTTGKPEVADKIIEYIDRTNVQALGWVGVATLLFTVLSLVGTIEKAFNTIWHVEKGRSTWRKVADFFPVIVFGPIILFVASSFNVSLQNQQIVNTVLSVETIGYLETLFLKMTPYLLIILAFTMMYAFIPYIRVRFSSAVIGGAVGGVLWQLAQWGYINWQIGAAKYNAIYGSFAQLPVLLMWIYISWVIVLLGAEVSYAWQNINSFVKQRYFGQATPFERQKIAVLMMIVLAKRFHDGKPLPSVEEISDGLMAPVSLVSDLFNLLQRAGYAILTEIQGCEVYAPARSLDHVRVLDIVRVINMDGENRIFKAFAEKFGFLDKLFAQLGEATRESEANLTLLECADKYPSYVLDIAPEQGAGECHHAVADTDL</sequence>
<keyword evidence="2" id="KW-1003">Cell membrane</keyword>
<evidence type="ECO:0000313" key="8">
    <source>
        <dbReference type="Proteomes" id="UP000428328"/>
    </source>
</evidence>
<dbReference type="AlphaFoldDB" id="A0A6I6JL84"/>
<evidence type="ECO:0000256" key="1">
    <source>
        <dbReference type="ARBA" id="ARBA00004651"/>
    </source>
</evidence>
<organism evidence="7 8">
    <name type="scientific">Pseudodesulfovibrio cashew</name>
    <dbReference type="NCBI Taxonomy" id="2678688"/>
    <lineage>
        <taxon>Bacteria</taxon>
        <taxon>Pseudomonadati</taxon>
        <taxon>Thermodesulfobacteriota</taxon>
        <taxon>Desulfovibrionia</taxon>
        <taxon>Desulfovibrionales</taxon>
        <taxon>Desulfovibrionaceae</taxon>
    </lineage>
</organism>
<keyword evidence="5 6" id="KW-0472">Membrane</keyword>
<dbReference type="RefSeq" id="WP_158948944.1">
    <property type="nucleotide sequence ID" value="NZ_CP046400.1"/>
</dbReference>
<dbReference type="InterPro" id="IPR036388">
    <property type="entry name" value="WH-like_DNA-bd_sf"/>
</dbReference>
<dbReference type="GO" id="GO:0005886">
    <property type="term" value="C:plasma membrane"/>
    <property type="evidence" value="ECO:0007669"/>
    <property type="project" value="UniProtKB-SubCell"/>
</dbReference>
<evidence type="ECO:0000256" key="5">
    <source>
        <dbReference type="ARBA" id="ARBA00023136"/>
    </source>
</evidence>
<evidence type="ECO:0000256" key="4">
    <source>
        <dbReference type="ARBA" id="ARBA00022989"/>
    </source>
</evidence>
<dbReference type="Pfam" id="PF03631">
    <property type="entry name" value="Virul_fac_BrkB"/>
    <property type="match status" value="1"/>
</dbReference>
<evidence type="ECO:0000256" key="6">
    <source>
        <dbReference type="SAM" id="Phobius"/>
    </source>
</evidence>
<feature type="transmembrane region" description="Helical" evidence="6">
    <location>
        <begin position="278"/>
        <end position="299"/>
    </location>
</feature>
<protein>
    <submittedName>
        <fullName evidence="7">YihY family inner membrane protein</fullName>
    </submittedName>
</protein>
<dbReference type="KEGG" id="psel:GM415_13260"/>